<keyword evidence="10" id="KW-1185">Reference proteome</keyword>
<dbReference type="InterPro" id="IPR003474">
    <property type="entry name" value="Glcn_transporter"/>
</dbReference>
<feature type="transmembrane region" description="Helical" evidence="8">
    <location>
        <begin position="166"/>
        <end position="189"/>
    </location>
</feature>
<feature type="transmembrane region" description="Helical" evidence="8">
    <location>
        <begin position="388"/>
        <end position="412"/>
    </location>
</feature>
<dbReference type="GO" id="GO:0015128">
    <property type="term" value="F:gluconate transmembrane transporter activity"/>
    <property type="evidence" value="ECO:0007669"/>
    <property type="project" value="InterPro"/>
</dbReference>
<dbReference type="GO" id="GO:0005886">
    <property type="term" value="C:plasma membrane"/>
    <property type="evidence" value="ECO:0007669"/>
    <property type="project" value="UniProtKB-SubCell"/>
</dbReference>
<name>A0A429Z503_9ENTE</name>
<feature type="transmembrane region" description="Helical" evidence="8">
    <location>
        <begin position="310"/>
        <end position="332"/>
    </location>
</feature>
<evidence type="ECO:0000256" key="8">
    <source>
        <dbReference type="SAM" id="Phobius"/>
    </source>
</evidence>
<feature type="transmembrane region" description="Helical" evidence="8">
    <location>
        <begin position="96"/>
        <end position="129"/>
    </location>
</feature>
<evidence type="ECO:0000256" key="5">
    <source>
        <dbReference type="ARBA" id="ARBA00022989"/>
    </source>
</evidence>
<dbReference type="PIRSF" id="PIRSF002746">
    <property type="entry name" value="Gluconate_transporter"/>
    <property type="match status" value="1"/>
</dbReference>
<feature type="transmembrane region" description="Helical" evidence="8">
    <location>
        <begin position="29"/>
        <end position="46"/>
    </location>
</feature>
<sequence length="449" mass="47280">MNMLMVLLGILVLLVLIVKFKLNTFVSLIIVSLGVGLGLGIPFNEIVSVVEKGIGGQLGHLALVFGFGAILGRLVADAGGAYRISHTLIDRFGKAKIQFAVLIASFIIGIALFFEVGLVLLIPIIFAIANEVGVSILYLGIPMSAALSITHGFLPPHPAPTAIANIYGANIGMVLLYGFIIAVPTAIIAGPLYTKVAQKIVPDAFKHKGNLTALGEQKTFKLDETPSFGISLLTSLFPVILMAITTIYELIKGYNLSDSKHWFEQVLSFIGNPSIAMLLSLLLAIYTMGIQRNIPMKTVMKSAEEAIKQIAMMLLIIGGGGAFKEVLIAGGVGDSVAQLFMNSNLSPIVLGWLIAAVLRICLGSATVAALTAAGLVAPLMAATGTNPALMVIATGAGSLIASHVNDAGFWMFKEYFNLSIKETVATWTALESVISVVGLAGAMLLNLFV</sequence>
<feature type="transmembrane region" description="Helical" evidence="8">
    <location>
        <begin position="268"/>
        <end position="289"/>
    </location>
</feature>
<keyword evidence="3" id="KW-1003">Cell membrane</keyword>
<evidence type="ECO:0000313" key="10">
    <source>
        <dbReference type="Proteomes" id="UP000277864"/>
    </source>
</evidence>
<dbReference type="EMBL" id="PXZH01000006">
    <property type="protein sequence ID" value="RST88776.1"/>
    <property type="molecule type" value="Genomic_DNA"/>
</dbReference>
<organism evidence="9 10">
    <name type="scientific">Vagococcus humatus</name>
    <dbReference type="NCBI Taxonomy" id="1889241"/>
    <lineage>
        <taxon>Bacteria</taxon>
        <taxon>Bacillati</taxon>
        <taxon>Bacillota</taxon>
        <taxon>Bacilli</taxon>
        <taxon>Lactobacillales</taxon>
        <taxon>Enterococcaceae</taxon>
        <taxon>Vagococcus</taxon>
    </lineage>
</organism>
<reference evidence="9 10" key="1">
    <citation type="submission" date="2018-03" db="EMBL/GenBank/DDBJ databases">
        <authorList>
            <person name="Gulvik C.A."/>
        </authorList>
    </citation>
    <scope>NUCLEOTIDE SEQUENCE [LARGE SCALE GENOMIC DNA]</scope>
    <source>
        <strain evidence="9 10">JCM 31581</strain>
    </source>
</reference>
<dbReference type="AlphaFoldDB" id="A0A429Z503"/>
<protein>
    <submittedName>
        <fullName evidence="9">Gluconate permease</fullName>
    </submittedName>
</protein>
<keyword evidence="6 8" id="KW-0472">Membrane</keyword>
<feature type="transmembrane region" description="Helical" evidence="8">
    <location>
        <begin position="58"/>
        <end position="76"/>
    </location>
</feature>
<dbReference type="Proteomes" id="UP000277864">
    <property type="component" value="Unassembled WGS sequence"/>
</dbReference>
<dbReference type="RefSeq" id="WP_125943869.1">
    <property type="nucleotide sequence ID" value="NZ_PXZH01000006.1"/>
</dbReference>
<evidence type="ECO:0000256" key="2">
    <source>
        <dbReference type="ARBA" id="ARBA00022448"/>
    </source>
</evidence>
<feature type="transmembrane region" description="Helical" evidence="8">
    <location>
        <begin position="228"/>
        <end position="248"/>
    </location>
</feature>
<keyword evidence="2" id="KW-0813">Transport</keyword>
<proteinExistence type="inferred from homology"/>
<evidence type="ECO:0000256" key="3">
    <source>
        <dbReference type="ARBA" id="ARBA00022475"/>
    </source>
</evidence>
<gene>
    <name evidence="9" type="ORF">C7P63_09255</name>
</gene>
<comment type="subcellular location">
    <subcellularLocation>
        <location evidence="1">Cell membrane</location>
        <topology evidence="1">Multi-pass membrane protein</topology>
    </subcellularLocation>
</comment>
<evidence type="ECO:0000256" key="4">
    <source>
        <dbReference type="ARBA" id="ARBA00022692"/>
    </source>
</evidence>
<keyword evidence="4 8" id="KW-0812">Transmembrane</keyword>
<feature type="transmembrane region" description="Helical" evidence="8">
    <location>
        <begin position="136"/>
        <end position="154"/>
    </location>
</feature>
<keyword evidence="5 8" id="KW-1133">Transmembrane helix</keyword>
<accession>A0A429Z503</accession>
<feature type="transmembrane region" description="Helical" evidence="8">
    <location>
        <begin position="424"/>
        <end position="448"/>
    </location>
</feature>
<dbReference type="OrthoDB" id="9787129at2"/>
<evidence type="ECO:0000256" key="6">
    <source>
        <dbReference type="ARBA" id="ARBA00023136"/>
    </source>
</evidence>
<comment type="caution">
    <text evidence="9">The sequence shown here is derived from an EMBL/GenBank/DDBJ whole genome shotgun (WGS) entry which is preliminary data.</text>
</comment>
<dbReference type="Pfam" id="PF02447">
    <property type="entry name" value="GntP_permease"/>
    <property type="match status" value="1"/>
</dbReference>
<dbReference type="NCBIfam" id="TIGR00791">
    <property type="entry name" value="gntP"/>
    <property type="match status" value="1"/>
</dbReference>
<evidence type="ECO:0000256" key="7">
    <source>
        <dbReference type="ARBA" id="ARBA00049663"/>
    </source>
</evidence>
<evidence type="ECO:0000313" key="9">
    <source>
        <dbReference type="EMBL" id="RST88776.1"/>
    </source>
</evidence>
<evidence type="ECO:0000256" key="1">
    <source>
        <dbReference type="ARBA" id="ARBA00004651"/>
    </source>
</evidence>
<comment type="similarity">
    <text evidence="7">Belongs to the GntP permease family.</text>
</comment>
<dbReference type="PANTHER" id="PTHR30354">
    <property type="entry name" value="GNT FAMILY GLUCONATE TRANSPORTER"/>
    <property type="match status" value="1"/>
</dbReference>
<dbReference type="PANTHER" id="PTHR30354:SF22">
    <property type="entry name" value="HIGH-AFFINITY GLUCONATE TRANSPORTER"/>
    <property type="match status" value="1"/>
</dbReference>
<feature type="transmembrane region" description="Helical" evidence="8">
    <location>
        <begin position="352"/>
        <end position="376"/>
    </location>
</feature>